<organism evidence="1">
    <name type="scientific">Myoviridae sp. ct4tH12</name>
    <dbReference type="NCBI Taxonomy" id="2825031"/>
    <lineage>
        <taxon>Viruses</taxon>
        <taxon>Duplodnaviria</taxon>
        <taxon>Heunggongvirae</taxon>
        <taxon>Uroviricota</taxon>
        <taxon>Caudoviricetes</taxon>
    </lineage>
</organism>
<evidence type="ECO:0000313" key="1">
    <source>
        <dbReference type="EMBL" id="DAE11569.1"/>
    </source>
</evidence>
<name>A0A8S5PY89_9CAUD</name>
<accession>A0A8S5PY89</accession>
<reference evidence="1" key="1">
    <citation type="journal article" date="2021" name="Proc. Natl. Acad. Sci. U.S.A.">
        <title>A Catalog of Tens of Thousands of Viruses from Human Metagenomes Reveals Hidden Associations with Chronic Diseases.</title>
        <authorList>
            <person name="Tisza M.J."/>
            <person name="Buck C.B."/>
        </authorList>
    </citation>
    <scope>NUCLEOTIDE SEQUENCE</scope>
    <source>
        <strain evidence="1">Ct4tH12</strain>
    </source>
</reference>
<dbReference type="EMBL" id="BK015534">
    <property type="protein sequence ID" value="DAE11569.1"/>
    <property type="molecule type" value="Genomic_DNA"/>
</dbReference>
<protein>
    <submittedName>
        <fullName evidence="1">Uncharacterized protein</fullName>
    </submittedName>
</protein>
<sequence>MATKKEIAERQQFTQVYQNFTPSEKAVLEATINLIFALLASRMSADIFSLFASHLSADATIEKR</sequence>
<proteinExistence type="predicted"/>